<dbReference type="Proteomes" id="UP000018168">
    <property type="component" value="Unassembled WGS sequence"/>
</dbReference>
<protein>
    <submittedName>
        <fullName evidence="1">Uncharacterized protein</fullName>
    </submittedName>
</protein>
<dbReference type="AlphaFoldDB" id="R6N8B7"/>
<gene>
    <name evidence="1" type="ORF">BN578_00129</name>
</gene>
<organism evidence="1 2">
    <name type="scientific">[Clostridium] leptum CAG:27</name>
    <dbReference type="NCBI Taxonomy" id="1263068"/>
    <lineage>
        <taxon>Bacteria</taxon>
        <taxon>Bacillati</taxon>
        <taxon>Bacillota</taxon>
        <taxon>Clostridia</taxon>
        <taxon>Eubacteriales</taxon>
        <taxon>Oscillospiraceae</taxon>
        <taxon>Oscillospiraceae incertae sedis</taxon>
    </lineage>
</organism>
<dbReference type="Pfam" id="PF19553">
    <property type="entry name" value="DUF6076"/>
    <property type="match status" value="1"/>
</dbReference>
<name>R6N8B7_9FIRM</name>
<proteinExistence type="predicted"/>
<reference evidence="1" key="1">
    <citation type="submission" date="2012-11" db="EMBL/GenBank/DDBJ databases">
        <title>Dependencies among metagenomic species, viruses, plasmids and units of genetic variation.</title>
        <authorList>
            <person name="Nielsen H.B."/>
            <person name="Almeida M."/>
            <person name="Juncker A.S."/>
            <person name="Rasmussen S."/>
            <person name="Li J."/>
            <person name="Sunagawa S."/>
            <person name="Plichta D."/>
            <person name="Gautier L."/>
            <person name="Le Chatelier E."/>
            <person name="Peletier E."/>
            <person name="Bonde I."/>
            <person name="Nielsen T."/>
            <person name="Manichanh C."/>
            <person name="Arumugam M."/>
            <person name="Batto J."/>
            <person name="Santos M.B.Q.D."/>
            <person name="Blom N."/>
            <person name="Borruel N."/>
            <person name="Burgdorf K.S."/>
            <person name="Boumezbeur F."/>
            <person name="Casellas F."/>
            <person name="Dore J."/>
            <person name="Guarner F."/>
            <person name="Hansen T."/>
            <person name="Hildebrand F."/>
            <person name="Kaas R.S."/>
            <person name="Kennedy S."/>
            <person name="Kristiansen K."/>
            <person name="Kultima J.R."/>
            <person name="Leonard P."/>
            <person name="Levenez F."/>
            <person name="Lund O."/>
            <person name="Moumen B."/>
            <person name="Le Paslier D."/>
            <person name="Pons N."/>
            <person name="Pedersen O."/>
            <person name="Prifti E."/>
            <person name="Qin J."/>
            <person name="Raes J."/>
            <person name="Tap J."/>
            <person name="Tims S."/>
            <person name="Ussery D.W."/>
            <person name="Yamada T."/>
            <person name="MetaHit consortium"/>
            <person name="Renault P."/>
            <person name="Sicheritz-Ponten T."/>
            <person name="Bork P."/>
            <person name="Wang J."/>
            <person name="Brunak S."/>
            <person name="Ehrlich S.D."/>
        </authorList>
    </citation>
    <scope>NUCLEOTIDE SEQUENCE [LARGE SCALE GENOMIC DNA]</scope>
</reference>
<dbReference type="InterPro" id="IPR045722">
    <property type="entry name" value="DUF6076"/>
</dbReference>
<sequence>MIYPSLYTMLFPSFLKKRTKKKLSAYLAYLKALQTRLMELITFVFDEEYHPSILKKMSTNQRYALYYRANDCSARYEYQYIFDYSELERKPLSKYFSAAQLIDIEDEKYENVELRAFCVKHHVLVEEIDAIAELTCDPMTRFQCSSMEDMLMFEFGEMLTKSVQLRKCKSCGKHFIMKGNYDTNYCDRVSEGESRNCQELAAQENYKKKMADNTAIPLYQKYYKRYAVRVHVRQIKELDFKKWKYQAMTNRDECSDGKITLSEFEVWLEASFPNQKKRNWEKGHMHRCGLLLYLPVITAMRSSSTITHSYIINK</sequence>
<evidence type="ECO:0000313" key="1">
    <source>
        <dbReference type="EMBL" id="CDC04594.1"/>
    </source>
</evidence>
<evidence type="ECO:0000313" key="2">
    <source>
        <dbReference type="Proteomes" id="UP000018168"/>
    </source>
</evidence>
<dbReference type="EMBL" id="CBEP010000065">
    <property type="protein sequence ID" value="CDC04594.1"/>
    <property type="molecule type" value="Genomic_DNA"/>
</dbReference>
<comment type="caution">
    <text evidence="1">The sequence shown here is derived from an EMBL/GenBank/DDBJ whole genome shotgun (WGS) entry which is preliminary data.</text>
</comment>
<accession>R6N8B7</accession>